<dbReference type="PANTHER" id="PTHR11092:SF0">
    <property type="entry name" value="EPIMERASE FAMILY PROTEIN SDR39U1"/>
    <property type="match status" value="1"/>
</dbReference>
<dbReference type="InterPro" id="IPR010099">
    <property type="entry name" value="SDR39U1"/>
</dbReference>
<organism evidence="4 5">
    <name type="scientific">Macrococcus carouselicus</name>
    <dbReference type="NCBI Taxonomy" id="69969"/>
    <lineage>
        <taxon>Bacteria</taxon>
        <taxon>Bacillati</taxon>
        <taxon>Bacillota</taxon>
        <taxon>Bacilli</taxon>
        <taxon>Bacillales</taxon>
        <taxon>Staphylococcaceae</taxon>
        <taxon>Macrococcus</taxon>
    </lineage>
</organism>
<dbReference type="Pfam" id="PF08338">
    <property type="entry name" value="DUF1731"/>
    <property type="match status" value="1"/>
</dbReference>
<dbReference type="NCBIfam" id="TIGR01777">
    <property type="entry name" value="yfcH"/>
    <property type="match status" value="1"/>
</dbReference>
<dbReference type="OrthoDB" id="9801773at2"/>
<dbReference type="InterPro" id="IPR001509">
    <property type="entry name" value="Epimerase_deHydtase"/>
</dbReference>
<evidence type="ECO:0000259" key="3">
    <source>
        <dbReference type="Pfam" id="PF08338"/>
    </source>
</evidence>
<dbReference type="EMBL" id="SCWD01000002">
    <property type="protein sequence ID" value="TDM02258.1"/>
    <property type="molecule type" value="Genomic_DNA"/>
</dbReference>
<evidence type="ECO:0000313" key="4">
    <source>
        <dbReference type="EMBL" id="TDM02258.1"/>
    </source>
</evidence>
<feature type="domain" description="NAD-dependent epimerase/dehydratase" evidence="2">
    <location>
        <begin position="4"/>
        <end position="219"/>
    </location>
</feature>
<dbReference type="RefSeq" id="WP_133417745.1">
    <property type="nucleotide sequence ID" value="NZ_SCWD01000002.1"/>
</dbReference>
<reference evidence="4 5" key="1">
    <citation type="submission" date="2019-01" db="EMBL/GenBank/DDBJ databases">
        <title>Draft genome sequences of the type strains of six Macrococcus species.</title>
        <authorList>
            <person name="Mazhar S."/>
            <person name="Altermann E."/>
            <person name="Hill C."/>
            <person name="Mcauliffe O."/>
        </authorList>
    </citation>
    <scope>NUCLEOTIDE SEQUENCE [LARGE SCALE GENOMIC DNA]</scope>
    <source>
        <strain evidence="4 5">ATCC 51828</strain>
    </source>
</reference>
<comment type="caution">
    <text evidence="4">The sequence shown here is derived from an EMBL/GenBank/DDBJ whole genome shotgun (WGS) entry which is preliminary data.</text>
</comment>
<name>A0A9Q8CLN7_9STAP</name>
<dbReference type="Gene3D" id="3.40.50.720">
    <property type="entry name" value="NAD(P)-binding Rossmann-like Domain"/>
    <property type="match status" value="1"/>
</dbReference>
<sequence length="295" mass="33382">MKKILMSGGTGLVGSRFIELTKKLPYEFYILTRSDKQDTERIKYINWEQEGFISKVPQVDIVVNLAGASLSNRWTQKHKEAIVRSRIESTAKLKIIIDQQQTKPFFISASAVGYYPPAKHLTYTEEHQFKPFDFLSETVHLWEQEAHKIEMNDVRTAYGRFGVIFSNNGGALPIMVKPYQFFIGGNIGDGQQVYSWIHIDDLIHGLLYIADNELTGVYNMTAPHPATQEQVGRAIAKTLHKPHLLPVPEAALDAVLGEQAVMVTDGQRVLPEKLEQAGFKFEYPTIEKALEDLYG</sequence>
<evidence type="ECO:0000259" key="2">
    <source>
        <dbReference type="Pfam" id="PF01370"/>
    </source>
</evidence>
<dbReference type="InterPro" id="IPR036291">
    <property type="entry name" value="NAD(P)-bd_dom_sf"/>
</dbReference>
<dbReference type="PANTHER" id="PTHR11092">
    <property type="entry name" value="SUGAR NUCLEOTIDE EPIMERASE RELATED"/>
    <property type="match status" value="1"/>
</dbReference>
<evidence type="ECO:0000313" key="5">
    <source>
        <dbReference type="Proteomes" id="UP000295280"/>
    </source>
</evidence>
<dbReference type="AlphaFoldDB" id="A0A9Q8CLN7"/>
<keyword evidence="5" id="KW-1185">Reference proteome</keyword>
<dbReference type="SUPFAM" id="SSF51735">
    <property type="entry name" value="NAD(P)-binding Rossmann-fold domains"/>
    <property type="match status" value="1"/>
</dbReference>
<dbReference type="InterPro" id="IPR013549">
    <property type="entry name" value="DUF1731"/>
</dbReference>
<feature type="domain" description="DUF1731" evidence="3">
    <location>
        <begin position="247"/>
        <end position="293"/>
    </location>
</feature>
<proteinExistence type="inferred from homology"/>
<dbReference type="Proteomes" id="UP000295280">
    <property type="component" value="Unassembled WGS sequence"/>
</dbReference>
<accession>A0A9Q8CLN7</accession>
<protein>
    <submittedName>
        <fullName evidence="4">TIGR01777 family protein</fullName>
    </submittedName>
</protein>
<gene>
    <name evidence="4" type="ORF">ERX40_06810</name>
</gene>
<comment type="similarity">
    <text evidence="1">Belongs to the NAD(P)-dependent epimerase/dehydratase family. SDR39U1 subfamily.</text>
</comment>
<dbReference type="Pfam" id="PF01370">
    <property type="entry name" value="Epimerase"/>
    <property type="match status" value="1"/>
</dbReference>
<evidence type="ECO:0000256" key="1">
    <source>
        <dbReference type="ARBA" id="ARBA00009353"/>
    </source>
</evidence>